<organism evidence="3 4">
    <name type="scientific">Saccharopolyspora oryzae</name>
    <dbReference type="NCBI Taxonomy" id="2997343"/>
    <lineage>
        <taxon>Bacteria</taxon>
        <taxon>Bacillati</taxon>
        <taxon>Actinomycetota</taxon>
        <taxon>Actinomycetes</taxon>
        <taxon>Pseudonocardiales</taxon>
        <taxon>Pseudonocardiaceae</taxon>
        <taxon>Saccharopolyspora</taxon>
    </lineage>
</organism>
<feature type="compositionally biased region" description="Basic and acidic residues" evidence="1">
    <location>
        <begin position="49"/>
        <end position="59"/>
    </location>
</feature>
<reference evidence="3 4" key="1">
    <citation type="submission" date="2022-11" db="EMBL/GenBank/DDBJ databases">
        <title>Draft genome sequence of Saccharopolyspora sp. WRP15-2 isolated from rhizosphere soils of wild rice in Thailand.</title>
        <authorList>
            <person name="Duangmal K."/>
            <person name="Kammanee S."/>
            <person name="Muangham S."/>
        </authorList>
    </citation>
    <scope>NUCLEOTIDE SEQUENCE [LARGE SCALE GENOMIC DNA]</scope>
    <source>
        <strain evidence="3 4">WRP15-2</strain>
    </source>
</reference>
<proteinExistence type="predicted"/>
<evidence type="ECO:0000256" key="2">
    <source>
        <dbReference type="SAM" id="Phobius"/>
    </source>
</evidence>
<name>A0ABT4V6M5_9PSEU</name>
<dbReference type="EMBL" id="JAQGLA010000071">
    <property type="protein sequence ID" value="MDA3629607.1"/>
    <property type="molecule type" value="Genomic_DNA"/>
</dbReference>
<sequence>MRERPGLLRWGLLLVLAFCVVLMHHVPAQQHEQTHAPQPPAAVAMHAGAAEHHEQPAPAPDDHGALHLCLAIMLGFLVLLLPQLSRAIRAAAVLPRYLAAALPALLPPPLPVPRRLAALCVLRR</sequence>
<comment type="caution">
    <text evidence="3">The sequence shown here is derived from an EMBL/GenBank/DDBJ whole genome shotgun (WGS) entry which is preliminary data.</text>
</comment>
<keyword evidence="4" id="KW-1185">Reference proteome</keyword>
<feature type="transmembrane region" description="Helical" evidence="2">
    <location>
        <begin position="64"/>
        <end position="81"/>
    </location>
</feature>
<protein>
    <submittedName>
        <fullName evidence="3">Uncharacterized protein</fullName>
    </submittedName>
</protein>
<accession>A0ABT4V6M5</accession>
<gene>
    <name evidence="3" type="ORF">OU415_29555</name>
</gene>
<feature type="region of interest" description="Disordered" evidence="1">
    <location>
        <begin position="31"/>
        <end position="59"/>
    </location>
</feature>
<evidence type="ECO:0000313" key="3">
    <source>
        <dbReference type="EMBL" id="MDA3629607.1"/>
    </source>
</evidence>
<keyword evidence="2" id="KW-0812">Transmembrane</keyword>
<evidence type="ECO:0000313" key="4">
    <source>
        <dbReference type="Proteomes" id="UP001210380"/>
    </source>
</evidence>
<evidence type="ECO:0000256" key="1">
    <source>
        <dbReference type="SAM" id="MobiDB-lite"/>
    </source>
</evidence>
<keyword evidence="2" id="KW-1133">Transmembrane helix</keyword>
<keyword evidence="2" id="KW-0472">Membrane</keyword>
<dbReference type="Proteomes" id="UP001210380">
    <property type="component" value="Unassembled WGS sequence"/>
</dbReference>
<dbReference type="RefSeq" id="WP_270952637.1">
    <property type="nucleotide sequence ID" value="NZ_JAQGLA010000071.1"/>
</dbReference>